<sequence>MMNAHTARGRTARRRMETKDVVLIALFSAIIVVLGLVPPVDLGVAGVPITLQTLGVMLAGAVLGPVRGALACALVVLLTIAGLPVLAGGRGGFGVIPGPTGGYLLGWIPGAFVTGLLVTVLATRPRSRLARQAATVVACLVGGILVVYALGVPWTSVSTGLSLRQSTVTALYFLPGDAFKAVVAGLVAHNVRQAYPIERR</sequence>
<feature type="transmembrane region" description="Helical" evidence="9">
    <location>
        <begin position="21"/>
        <end position="38"/>
    </location>
</feature>
<dbReference type="PIRSF" id="PIRSF016661">
    <property type="entry name" value="BioY"/>
    <property type="match status" value="1"/>
</dbReference>
<accession>A0A1Z2LD14</accession>
<keyword evidence="3 8" id="KW-0813">Transport</keyword>
<evidence type="ECO:0000256" key="5">
    <source>
        <dbReference type="ARBA" id="ARBA00022692"/>
    </source>
</evidence>
<proteinExistence type="inferred from homology"/>
<evidence type="ECO:0000256" key="1">
    <source>
        <dbReference type="ARBA" id="ARBA00004651"/>
    </source>
</evidence>
<comment type="similarity">
    <text evidence="2 8">Belongs to the BioY family.</text>
</comment>
<comment type="subcellular location">
    <subcellularLocation>
        <location evidence="1 8">Cell membrane</location>
        <topology evidence="1 8">Multi-pass membrane protein</topology>
    </subcellularLocation>
</comment>
<feature type="transmembrane region" description="Helical" evidence="9">
    <location>
        <begin position="44"/>
        <end position="63"/>
    </location>
</feature>
<dbReference type="PANTHER" id="PTHR34295:SF4">
    <property type="entry name" value="BIOTIN TRANSPORTER BIOY-RELATED"/>
    <property type="match status" value="1"/>
</dbReference>
<keyword evidence="5 9" id="KW-0812">Transmembrane</keyword>
<dbReference type="GO" id="GO:0005886">
    <property type="term" value="C:plasma membrane"/>
    <property type="evidence" value="ECO:0007669"/>
    <property type="project" value="UniProtKB-SubCell"/>
</dbReference>
<dbReference type="EMBL" id="CP021744">
    <property type="protein sequence ID" value="ARZ72203.1"/>
    <property type="molecule type" value="Genomic_DNA"/>
</dbReference>
<dbReference type="Proteomes" id="UP000195755">
    <property type="component" value="Chromosome"/>
</dbReference>
<feature type="transmembrane region" description="Helical" evidence="9">
    <location>
        <begin position="101"/>
        <end position="121"/>
    </location>
</feature>
<dbReference type="AlphaFoldDB" id="A0A1Z2LD14"/>
<evidence type="ECO:0000256" key="3">
    <source>
        <dbReference type="ARBA" id="ARBA00022448"/>
    </source>
</evidence>
<gene>
    <name evidence="10" type="primary">bioY</name>
    <name evidence="10" type="ORF">SMD11_6627</name>
</gene>
<evidence type="ECO:0000256" key="9">
    <source>
        <dbReference type="SAM" id="Phobius"/>
    </source>
</evidence>
<evidence type="ECO:0000256" key="8">
    <source>
        <dbReference type="PIRNR" id="PIRNR016661"/>
    </source>
</evidence>
<feature type="transmembrane region" description="Helical" evidence="9">
    <location>
        <begin position="133"/>
        <end position="151"/>
    </location>
</feature>
<evidence type="ECO:0000256" key="2">
    <source>
        <dbReference type="ARBA" id="ARBA00010692"/>
    </source>
</evidence>
<keyword evidence="7 8" id="KW-0472">Membrane</keyword>
<evidence type="ECO:0000256" key="6">
    <source>
        <dbReference type="ARBA" id="ARBA00022989"/>
    </source>
</evidence>
<dbReference type="KEGG" id="salj:SMD11_6627"/>
<evidence type="ECO:0000256" key="4">
    <source>
        <dbReference type="ARBA" id="ARBA00022475"/>
    </source>
</evidence>
<dbReference type="GO" id="GO:0015225">
    <property type="term" value="F:biotin transmembrane transporter activity"/>
    <property type="evidence" value="ECO:0007669"/>
    <property type="project" value="UniProtKB-UniRule"/>
</dbReference>
<dbReference type="InterPro" id="IPR003784">
    <property type="entry name" value="BioY"/>
</dbReference>
<reference evidence="10 11" key="1">
    <citation type="submission" date="2017-06" db="EMBL/GenBank/DDBJ databases">
        <title>Streptomyces albireticuli Genome sequencing and assembly.</title>
        <authorList>
            <person name="Wang Y."/>
            <person name="Du B."/>
            <person name="Ding Y."/>
            <person name="Liu H."/>
            <person name="Hou Q."/>
            <person name="Liu K."/>
            <person name="Yao L."/>
            <person name="Wang C."/>
        </authorList>
    </citation>
    <scope>NUCLEOTIDE SEQUENCE [LARGE SCALE GENOMIC DNA]</scope>
    <source>
        <strain evidence="10 11">MDJK11</strain>
    </source>
</reference>
<dbReference type="RefSeq" id="WP_234366280.1">
    <property type="nucleotide sequence ID" value="NZ_CP021744.1"/>
</dbReference>
<evidence type="ECO:0000313" key="10">
    <source>
        <dbReference type="EMBL" id="ARZ72203.1"/>
    </source>
</evidence>
<keyword evidence="6 9" id="KW-1133">Transmembrane helix</keyword>
<dbReference type="Pfam" id="PF02632">
    <property type="entry name" value="BioY"/>
    <property type="match status" value="1"/>
</dbReference>
<protein>
    <recommendedName>
        <fullName evidence="8">Biotin transporter</fullName>
    </recommendedName>
</protein>
<name>A0A1Z2LD14_9ACTN</name>
<dbReference type="Gene3D" id="1.10.1760.20">
    <property type="match status" value="1"/>
</dbReference>
<organism evidence="10 11">
    <name type="scientific">Streptomyces albireticuli</name>
    <dbReference type="NCBI Taxonomy" id="1940"/>
    <lineage>
        <taxon>Bacteria</taxon>
        <taxon>Bacillati</taxon>
        <taxon>Actinomycetota</taxon>
        <taxon>Actinomycetes</taxon>
        <taxon>Kitasatosporales</taxon>
        <taxon>Streptomycetaceae</taxon>
        <taxon>Streptomyces</taxon>
    </lineage>
</organism>
<evidence type="ECO:0000256" key="7">
    <source>
        <dbReference type="ARBA" id="ARBA00023136"/>
    </source>
</evidence>
<feature type="transmembrane region" description="Helical" evidence="9">
    <location>
        <begin position="70"/>
        <end position="89"/>
    </location>
</feature>
<evidence type="ECO:0000313" key="11">
    <source>
        <dbReference type="Proteomes" id="UP000195755"/>
    </source>
</evidence>
<feature type="transmembrane region" description="Helical" evidence="9">
    <location>
        <begin position="171"/>
        <end position="191"/>
    </location>
</feature>
<keyword evidence="4 8" id="KW-1003">Cell membrane</keyword>
<dbReference type="PANTHER" id="PTHR34295">
    <property type="entry name" value="BIOTIN TRANSPORTER BIOY"/>
    <property type="match status" value="1"/>
</dbReference>